<dbReference type="PROSITE" id="PS00213">
    <property type="entry name" value="LIPOCALIN"/>
    <property type="match status" value="1"/>
</dbReference>
<dbReference type="RefSeq" id="XP_030646913.1">
    <property type="nucleotide sequence ID" value="XM_030791053.1"/>
</dbReference>
<protein>
    <submittedName>
        <fullName evidence="8">Lipocalin-15</fullName>
    </submittedName>
</protein>
<comment type="similarity">
    <text evidence="3">Belongs to the calycin superfamily. Lipocalin family.</text>
</comment>
<feature type="compositionally biased region" description="Low complexity" evidence="4">
    <location>
        <begin position="201"/>
        <end position="213"/>
    </location>
</feature>
<reference evidence="8" key="1">
    <citation type="submission" date="2025-08" db="UniProtKB">
        <authorList>
            <consortium name="RefSeq"/>
        </authorList>
    </citation>
    <scope>IDENTIFICATION</scope>
</reference>
<dbReference type="OrthoDB" id="9627583at2759"/>
<evidence type="ECO:0000313" key="7">
    <source>
        <dbReference type="Proteomes" id="UP000504632"/>
    </source>
</evidence>
<evidence type="ECO:0000256" key="4">
    <source>
        <dbReference type="SAM" id="MobiDB-lite"/>
    </source>
</evidence>
<dbReference type="SUPFAM" id="SSF50814">
    <property type="entry name" value="Lipocalins"/>
    <property type="match status" value="1"/>
</dbReference>
<keyword evidence="5" id="KW-0732">Signal</keyword>
<feature type="signal peptide" evidence="5">
    <location>
        <begin position="1"/>
        <end position="17"/>
    </location>
</feature>
<dbReference type="CTD" id="389812"/>
<proteinExistence type="inferred from homology"/>
<evidence type="ECO:0000256" key="2">
    <source>
        <dbReference type="ARBA" id="ARBA00022900"/>
    </source>
</evidence>
<dbReference type="PANTHER" id="PTHR46676:SF1">
    <property type="entry name" value="PROTEIN AMBP"/>
    <property type="match status" value="1"/>
</dbReference>
<feature type="region of interest" description="Disordered" evidence="4">
    <location>
        <begin position="183"/>
        <end position="213"/>
    </location>
</feature>
<name>A0A6J2WR04_CHACN</name>
<gene>
    <name evidence="8" type="primary">lcn15</name>
</gene>
<feature type="chain" id="PRO_5027119962" evidence="5">
    <location>
        <begin position="18"/>
        <end position="213"/>
    </location>
</feature>
<keyword evidence="1" id="KW-0646">Protease inhibitor</keyword>
<feature type="domain" description="Lipocalin/cytosolic fatty-acid binding" evidence="6">
    <location>
        <begin position="37"/>
        <end position="176"/>
    </location>
</feature>
<evidence type="ECO:0000313" key="8">
    <source>
        <dbReference type="RefSeq" id="XP_030646913.1"/>
    </source>
</evidence>
<dbReference type="Pfam" id="PF00061">
    <property type="entry name" value="Lipocalin"/>
    <property type="match status" value="1"/>
</dbReference>
<dbReference type="InterPro" id="IPR000566">
    <property type="entry name" value="Lipocln_cytosolic_FA-bd_dom"/>
</dbReference>
<dbReference type="InterPro" id="IPR012674">
    <property type="entry name" value="Calycin"/>
</dbReference>
<dbReference type="PRINTS" id="PR00179">
    <property type="entry name" value="LIPOCALIN"/>
</dbReference>
<dbReference type="InParanoid" id="A0A6J2WR04"/>
<dbReference type="GO" id="GO:0004867">
    <property type="term" value="F:serine-type endopeptidase inhibitor activity"/>
    <property type="evidence" value="ECO:0007669"/>
    <property type="project" value="UniProtKB-KW"/>
</dbReference>
<keyword evidence="7" id="KW-1185">Reference proteome</keyword>
<dbReference type="Gene3D" id="2.40.128.20">
    <property type="match status" value="1"/>
</dbReference>
<dbReference type="InterPro" id="IPR029856">
    <property type="entry name" value="AMBP"/>
</dbReference>
<dbReference type="InterPro" id="IPR022272">
    <property type="entry name" value="Lipocalin_CS"/>
</dbReference>
<dbReference type="AlphaFoldDB" id="A0A6J2WR04"/>
<evidence type="ECO:0000256" key="1">
    <source>
        <dbReference type="ARBA" id="ARBA00022690"/>
    </source>
</evidence>
<evidence type="ECO:0000259" key="6">
    <source>
        <dbReference type="Pfam" id="PF00061"/>
    </source>
</evidence>
<evidence type="ECO:0000256" key="5">
    <source>
        <dbReference type="SAM" id="SignalP"/>
    </source>
</evidence>
<dbReference type="GeneID" id="115827242"/>
<dbReference type="Proteomes" id="UP000504632">
    <property type="component" value="Chromosome 14"/>
</dbReference>
<evidence type="ECO:0000256" key="3">
    <source>
        <dbReference type="RuleBase" id="RU003695"/>
    </source>
</evidence>
<organism evidence="7 8">
    <name type="scientific">Chanos chanos</name>
    <name type="common">Milkfish</name>
    <name type="synonym">Mugil chanos</name>
    <dbReference type="NCBI Taxonomy" id="29144"/>
    <lineage>
        <taxon>Eukaryota</taxon>
        <taxon>Metazoa</taxon>
        <taxon>Chordata</taxon>
        <taxon>Craniata</taxon>
        <taxon>Vertebrata</taxon>
        <taxon>Euteleostomi</taxon>
        <taxon>Actinopterygii</taxon>
        <taxon>Neopterygii</taxon>
        <taxon>Teleostei</taxon>
        <taxon>Ostariophysi</taxon>
        <taxon>Gonorynchiformes</taxon>
        <taxon>Chanidae</taxon>
        <taxon>Chanos</taxon>
    </lineage>
</organism>
<sequence>MVLKFAVLFCLIPWTYSLLTQNNLVQPQKHFDQQKLAGEWYRVGLAYDSPSFAKYRDKVLISKGVLVPNAEGGVNLTMWNMSPLGCMTASYAYEKTDVPGHFIYFSKRHSIMKDITVVDSNYTEYILVVKYKNINKEFSQVSLFGRTHTLRQELIEKFRQLSLSLGFSEASILTPSAIDPCPLQDEHARNTTEPAAVSKITPRPTSSTNSRSS</sequence>
<accession>A0A6J2WR04</accession>
<keyword evidence="2" id="KW-0722">Serine protease inhibitor</keyword>
<dbReference type="PRINTS" id="PR01254">
    <property type="entry name" value="PGNDSYNTHASE"/>
</dbReference>
<dbReference type="PANTHER" id="PTHR46676">
    <property type="entry name" value="PROTEIN AMBP"/>
    <property type="match status" value="1"/>
</dbReference>